<dbReference type="Gene3D" id="3.90.75.20">
    <property type="match status" value="1"/>
</dbReference>
<gene>
    <name evidence="2" type="ORF">MM415B06276_0002</name>
</gene>
<dbReference type="AlphaFoldDB" id="A0A6M3LXM7"/>
<name>A0A6M3LXM7_9ZZZZ</name>
<dbReference type="Pfam" id="PF13392">
    <property type="entry name" value="HNH_3"/>
    <property type="match status" value="1"/>
</dbReference>
<dbReference type="GO" id="GO:0004519">
    <property type="term" value="F:endonuclease activity"/>
    <property type="evidence" value="ECO:0007669"/>
    <property type="project" value="UniProtKB-KW"/>
</dbReference>
<protein>
    <submittedName>
        <fullName evidence="2">Putative homing endonuclease</fullName>
    </submittedName>
</protein>
<dbReference type="InterPro" id="IPR044925">
    <property type="entry name" value="His-Me_finger_sf"/>
</dbReference>
<reference evidence="2" key="1">
    <citation type="submission" date="2020-03" db="EMBL/GenBank/DDBJ databases">
        <title>The deep terrestrial virosphere.</title>
        <authorList>
            <person name="Holmfeldt K."/>
            <person name="Nilsson E."/>
            <person name="Simone D."/>
            <person name="Lopez-Fernandez M."/>
            <person name="Wu X."/>
            <person name="de Brujin I."/>
            <person name="Lundin D."/>
            <person name="Andersson A."/>
            <person name="Bertilsson S."/>
            <person name="Dopson M."/>
        </authorList>
    </citation>
    <scope>NUCLEOTIDE SEQUENCE</scope>
    <source>
        <strain evidence="2">MM415B06276</strain>
    </source>
</reference>
<accession>A0A6M3LXM7</accession>
<keyword evidence="2" id="KW-0255">Endonuclease</keyword>
<dbReference type="InterPro" id="IPR003615">
    <property type="entry name" value="HNH_nuc"/>
</dbReference>
<sequence>MNNQILVRCRTCNQALYLSINAVIKGTARKYCSRICYVTWKTTTSKDNPGQYFKKDHERWYVYWRENGTRTTMPRARWVWEQANGPIPDGYVVHHKDENKENDSLDNLELMTREDHTFYHRFMDSISYTLEQGERIL</sequence>
<organism evidence="2">
    <name type="scientific">viral metagenome</name>
    <dbReference type="NCBI Taxonomy" id="1070528"/>
    <lineage>
        <taxon>unclassified sequences</taxon>
        <taxon>metagenomes</taxon>
        <taxon>organismal metagenomes</taxon>
    </lineage>
</organism>
<evidence type="ECO:0000313" key="2">
    <source>
        <dbReference type="EMBL" id="QJA97415.1"/>
    </source>
</evidence>
<evidence type="ECO:0000259" key="1">
    <source>
        <dbReference type="SMART" id="SM00507"/>
    </source>
</evidence>
<dbReference type="CDD" id="cd00085">
    <property type="entry name" value="HNHc"/>
    <property type="match status" value="1"/>
</dbReference>
<dbReference type="SUPFAM" id="SSF54060">
    <property type="entry name" value="His-Me finger endonucleases"/>
    <property type="match status" value="1"/>
</dbReference>
<dbReference type="EMBL" id="MT143492">
    <property type="protein sequence ID" value="QJA97415.1"/>
    <property type="molecule type" value="Genomic_DNA"/>
</dbReference>
<dbReference type="SMART" id="SM00507">
    <property type="entry name" value="HNHc"/>
    <property type="match status" value="1"/>
</dbReference>
<feature type="domain" description="HNH nuclease" evidence="1">
    <location>
        <begin position="67"/>
        <end position="117"/>
    </location>
</feature>
<proteinExistence type="predicted"/>
<keyword evidence="2" id="KW-0540">Nuclease</keyword>
<keyword evidence="2" id="KW-0378">Hydrolase</keyword>